<evidence type="ECO:0000313" key="2">
    <source>
        <dbReference type="EMBL" id="QSV46291.1"/>
    </source>
</evidence>
<name>A0ABX7Q5Y5_9BACT</name>
<accession>A0ABX7Q5Y5</accession>
<keyword evidence="3" id="KW-1185">Reference proteome</keyword>
<dbReference type="RefSeq" id="WP_207164073.1">
    <property type="nucleotide sequence ID" value="NZ_CP071382.1"/>
</dbReference>
<evidence type="ECO:0000313" key="3">
    <source>
        <dbReference type="Proteomes" id="UP000663651"/>
    </source>
</evidence>
<proteinExistence type="predicted"/>
<dbReference type="InterPro" id="IPR032710">
    <property type="entry name" value="NTF2-like_dom_sf"/>
</dbReference>
<sequence length="130" mass="14060">MRPLLPLLLTLALAGCSTESRTVEEVMRLREQALATADASLYASLISPGYQDKGIDCREKRAELAKTLSDFGPVSYRSLSRTVSASGGEATVTGRYAMKVTVKGNPLEITGEEAIRLRRETDGWKIVGGI</sequence>
<feature type="domain" description="DUF4440" evidence="1">
    <location>
        <begin position="25"/>
        <end position="126"/>
    </location>
</feature>
<dbReference type="Gene3D" id="3.10.450.50">
    <property type="match status" value="1"/>
</dbReference>
<dbReference type="Pfam" id="PF14534">
    <property type="entry name" value="DUF4440"/>
    <property type="match status" value="1"/>
</dbReference>
<dbReference type="EMBL" id="CP071382">
    <property type="protein sequence ID" value="QSV46291.1"/>
    <property type="molecule type" value="Genomic_DNA"/>
</dbReference>
<dbReference type="SUPFAM" id="SSF54427">
    <property type="entry name" value="NTF2-like"/>
    <property type="match status" value="1"/>
</dbReference>
<reference evidence="2 3" key="1">
    <citation type="submission" date="2021-03" db="EMBL/GenBank/DDBJ databases">
        <title>Geobacter metallireducens gen. nov. sp. nov., a microorganism capable of coupling the complete oxidation of organic compounds to the reduction of iron and other metals.</title>
        <authorList>
            <person name="Li Y."/>
        </authorList>
    </citation>
    <scope>NUCLEOTIDE SEQUENCE [LARGE SCALE GENOMIC DNA]</scope>
    <source>
        <strain evidence="2 3">Jerry-YX</strain>
    </source>
</reference>
<dbReference type="InterPro" id="IPR027843">
    <property type="entry name" value="DUF4440"/>
</dbReference>
<protein>
    <submittedName>
        <fullName evidence="2">Nuclear transport factor 2 family protein</fullName>
    </submittedName>
</protein>
<gene>
    <name evidence="2" type="ORF">JZM60_03160</name>
</gene>
<organism evidence="2 3">
    <name type="scientific">Geobacter benzoatilyticus</name>
    <dbReference type="NCBI Taxonomy" id="2815309"/>
    <lineage>
        <taxon>Bacteria</taxon>
        <taxon>Pseudomonadati</taxon>
        <taxon>Thermodesulfobacteriota</taxon>
        <taxon>Desulfuromonadia</taxon>
        <taxon>Geobacterales</taxon>
        <taxon>Geobacteraceae</taxon>
        <taxon>Geobacter</taxon>
    </lineage>
</organism>
<dbReference type="Proteomes" id="UP000663651">
    <property type="component" value="Chromosome"/>
</dbReference>
<evidence type="ECO:0000259" key="1">
    <source>
        <dbReference type="Pfam" id="PF14534"/>
    </source>
</evidence>
<dbReference type="PROSITE" id="PS51257">
    <property type="entry name" value="PROKAR_LIPOPROTEIN"/>
    <property type="match status" value="1"/>
</dbReference>